<evidence type="ECO:0000313" key="3">
    <source>
        <dbReference type="Proteomes" id="UP001142489"/>
    </source>
</evidence>
<sequence>MTPVSPFSFMLQTPSSEPASLCLSRSPKAGRERNRKKSSWSNKTWPSLHLQKGWYPPWSKTERDWSRGTPLSICDGSPPSLPKELLKQIFVHVTTTNDNDND</sequence>
<dbReference type="Proteomes" id="UP001142489">
    <property type="component" value="Unassembled WGS sequence"/>
</dbReference>
<keyword evidence="3" id="KW-1185">Reference proteome</keyword>
<organism evidence="2 3">
    <name type="scientific">Phrynocephalus forsythii</name>
    <dbReference type="NCBI Taxonomy" id="171643"/>
    <lineage>
        <taxon>Eukaryota</taxon>
        <taxon>Metazoa</taxon>
        <taxon>Chordata</taxon>
        <taxon>Craniata</taxon>
        <taxon>Vertebrata</taxon>
        <taxon>Euteleostomi</taxon>
        <taxon>Lepidosauria</taxon>
        <taxon>Squamata</taxon>
        <taxon>Bifurcata</taxon>
        <taxon>Unidentata</taxon>
        <taxon>Episquamata</taxon>
        <taxon>Toxicofera</taxon>
        <taxon>Iguania</taxon>
        <taxon>Acrodonta</taxon>
        <taxon>Agamidae</taxon>
        <taxon>Agaminae</taxon>
        <taxon>Phrynocephalus</taxon>
    </lineage>
</organism>
<evidence type="ECO:0000256" key="1">
    <source>
        <dbReference type="SAM" id="MobiDB-lite"/>
    </source>
</evidence>
<gene>
    <name evidence="2" type="ORF">JRQ81_001137</name>
</gene>
<proteinExistence type="predicted"/>
<comment type="caution">
    <text evidence="2">The sequence shown here is derived from an EMBL/GenBank/DDBJ whole genome shotgun (WGS) entry which is preliminary data.</text>
</comment>
<accession>A0A9Q0Y794</accession>
<dbReference type="EMBL" id="JAPFRF010000001">
    <property type="protein sequence ID" value="KAJ7345187.1"/>
    <property type="molecule type" value="Genomic_DNA"/>
</dbReference>
<name>A0A9Q0Y794_9SAUR</name>
<evidence type="ECO:0000313" key="2">
    <source>
        <dbReference type="EMBL" id="KAJ7345187.1"/>
    </source>
</evidence>
<feature type="region of interest" description="Disordered" evidence="1">
    <location>
        <begin position="1"/>
        <end position="49"/>
    </location>
</feature>
<dbReference type="AlphaFoldDB" id="A0A9Q0Y794"/>
<protein>
    <submittedName>
        <fullName evidence="2">Uncharacterized protein</fullName>
    </submittedName>
</protein>
<feature type="non-terminal residue" evidence="2">
    <location>
        <position position="102"/>
    </location>
</feature>
<reference evidence="2" key="1">
    <citation type="journal article" date="2023" name="DNA Res.">
        <title>Chromosome-level genome assembly of Phrynocephalus forsythii using third-generation DNA sequencing and Hi-C analysis.</title>
        <authorList>
            <person name="Qi Y."/>
            <person name="Zhao W."/>
            <person name="Zhao Y."/>
            <person name="Niu C."/>
            <person name="Cao S."/>
            <person name="Zhang Y."/>
        </authorList>
    </citation>
    <scope>NUCLEOTIDE SEQUENCE</scope>
    <source>
        <tissue evidence="2">Muscle</tissue>
    </source>
</reference>